<evidence type="ECO:0000313" key="3">
    <source>
        <dbReference type="Proteomes" id="UP000242254"/>
    </source>
</evidence>
<sequence length="72" mass="7933">MTSYQNTPSDLHATNRNGVTLTRDDLLMLAQAEYARQICKYTKAQLEQKIPNHTSIHQSLSSTTSSSSSSSS</sequence>
<dbReference type="GeneID" id="35436745"/>
<dbReference type="AlphaFoldDB" id="A0A2G4T7H2"/>
<name>A0A2G4T7H2_RHIZD</name>
<reference evidence="2 3" key="1">
    <citation type="journal article" date="2016" name="Proc. Natl. Acad. Sci. U.S.A.">
        <title>Lipid metabolic changes in an early divergent fungus govern the establishment of a mutualistic symbiosis with endobacteria.</title>
        <authorList>
            <person name="Lastovetsky O.A."/>
            <person name="Gaspar M.L."/>
            <person name="Mondo S.J."/>
            <person name="LaButti K.M."/>
            <person name="Sandor L."/>
            <person name="Grigoriev I.V."/>
            <person name="Henry S.A."/>
            <person name="Pawlowska T.E."/>
        </authorList>
    </citation>
    <scope>NUCLEOTIDE SEQUENCE [LARGE SCALE GENOMIC DNA]</scope>
    <source>
        <strain evidence="2 3">ATCC 52813</strain>
    </source>
</reference>
<feature type="region of interest" description="Disordered" evidence="1">
    <location>
        <begin position="52"/>
        <end position="72"/>
    </location>
</feature>
<dbReference type="RefSeq" id="XP_023470670.1">
    <property type="nucleotide sequence ID" value="XM_023605755.1"/>
</dbReference>
<dbReference type="Proteomes" id="UP000242254">
    <property type="component" value="Unassembled WGS sequence"/>
</dbReference>
<proteinExistence type="predicted"/>
<organism evidence="2 3">
    <name type="scientific">Rhizopus microsporus ATCC 52813</name>
    <dbReference type="NCBI Taxonomy" id="1340429"/>
    <lineage>
        <taxon>Eukaryota</taxon>
        <taxon>Fungi</taxon>
        <taxon>Fungi incertae sedis</taxon>
        <taxon>Mucoromycota</taxon>
        <taxon>Mucoromycotina</taxon>
        <taxon>Mucoromycetes</taxon>
        <taxon>Mucorales</taxon>
        <taxon>Mucorineae</taxon>
        <taxon>Rhizopodaceae</taxon>
        <taxon>Rhizopus</taxon>
    </lineage>
</organism>
<keyword evidence="3" id="KW-1185">Reference proteome</keyword>
<protein>
    <submittedName>
        <fullName evidence="2">Uncharacterized protein</fullName>
    </submittedName>
</protein>
<evidence type="ECO:0000313" key="2">
    <source>
        <dbReference type="EMBL" id="PHZ16962.1"/>
    </source>
</evidence>
<accession>A0A2G4T7H2</accession>
<dbReference type="EMBL" id="KZ303842">
    <property type="protein sequence ID" value="PHZ16962.1"/>
    <property type="molecule type" value="Genomic_DNA"/>
</dbReference>
<evidence type="ECO:0000256" key="1">
    <source>
        <dbReference type="SAM" id="MobiDB-lite"/>
    </source>
</evidence>
<feature type="compositionally biased region" description="Low complexity" evidence="1">
    <location>
        <begin position="59"/>
        <end position="72"/>
    </location>
</feature>
<gene>
    <name evidence="2" type="ORF">RHIMIDRAFT_1665</name>
</gene>